<gene>
    <name evidence="1" type="ORF">A3A20_00530</name>
</gene>
<dbReference type="STRING" id="1802557.A3A20_00530"/>
<comment type="caution">
    <text evidence="1">The sequence shown here is derived from an EMBL/GenBank/DDBJ whole genome shotgun (WGS) entry which is preliminary data.</text>
</comment>
<protein>
    <recommendedName>
        <fullName evidence="3">Translation elongation factor-like protein</fullName>
    </recommendedName>
</protein>
<sequence>MPKTKEPKPIGEIKHYYGGIGVAVIKFGKAVKVGDRVSVKGATSDFEETISSMQYDHKEIKGAKKGQEVGVKISKKVREGDKIYEIK</sequence>
<dbReference type="Gene3D" id="2.40.30.10">
    <property type="entry name" value="Translation factors"/>
    <property type="match status" value="1"/>
</dbReference>
<dbReference type="EMBL" id="MGIR01000004">
    <property type="protein sequence ID" value="OGM91067.1"/>
    <property type="molecule type" value="Genomic_DNA"/>
</dbReference>
<organism evidence="1 2">
    <name type="scientific">Candidatus Wolfebacteria bacterium RIFCSPLOWO2_01_FULL_45_19</name>
    <dbReference type="NCBI Taxonomy" id="1802557"/>
    <lineage>
        <taxon>Bacteria</taxon>
        <taxon>Candidatus Wolfeibacteriota</taxon>
    </lineage>
</organism>
<evidence type="ECO:0000313" key="2">
    <source>
        <dbReference type="Proteomes" id="UP000178946"/>
    </source>
</evidence>
<accession>A0A1F8DR15</accession>
<dbReference type="Proteomes" id="UP000178946">
    <property type="component" value="Unassembled WGS sequence"/>
</dbReference>
<name>A0A1F8DR15_9BACT</name>
<dbReference type="AlphaFoldDB" id="A0A1F8DR15"/>
<dbReference type="InterPro" id="IPR009000">
    <property type="entry name" value="Transl_B-barrel_sf"/>
</dbReference>
<proteinExistence type="predicted"/>
<evidence type="ECO:0008006" key="3">
    <source>
        <dbReference type="Google" id="ProtNLM"/>
    </source>
</evidence>
<dbReference type="SUPFAM" id="SSF50447">
    <property type="entry name" value="Translation proteins"/>
    <property type="match status" value="1"/>
</dbReference>
<reference evidence="1 2" key="1">
    <citation type="journal article" date="2016" name="Nat. Commun.">
        <title>Thousands of microbial genomes shed light on interconnected biogeochemical processes in an aquifer system.</title>
        <authorList>
            <person name="Anantharaman K."/>
            <person name="Brown C.T."/>
            <person name="Hug L.A."/>
            <person name="Sharon I."/>
            <person name="Castelle C.J."/>
            <person name="Probst A.J."/>
            <person name="Thomas B.C."/>
            <person name="Singh A."/>
            <person name="Wilkins M.J."/>
            <person name="Karaoz U."/>
            <person name="Brodie E.L."/>
            <person name="Williams K.H."/>
            <person name="Hubbard S.S."/>
            <person name="Banfield J.F."/>
        </authorList>
    </citation>
    <scope>NUCLEOTIDE SEQUENCE [LARGE SCALE GENOMIC DNA]</scope>
</reference>
<evidence type="ECO:0000313" key="1">
    <source>
        <dbReference type="EMBL" id="OGM91067.1"/>
    </source>
</evidence>